<protein>
    <submittedName>
        <fullName evidence="1">Uncharacterized protein</fullName>
    </submittedName>
</protein>
<organism evidence="1 2">
    <name type="scientific">Porphyromonas macacae</name>
    <dbReference type="NCBI Taxonomy" id="28115"/>
    <lineage>
        <taxon>Bacteria</taxon>
        <taxon>Pseudomonadati</taxon>
        <taxon>Bacteroidota</taxon>
        <taxon>Bacteroidia</taxon>
        <taxon>Bacteroidales</taxon>
        <taxon>Porphyromonadaceae</taxon>
        <taxon>Porphyromonas</taxon>
    </lineage>
</organism>
<sequence length="56" mass="6498">MLLFIVNSVFKVNYYKDFVTTEWMMAQGIMGSLHDFFPCIHKNTIFVLSNAAVHLN</sequence>
<dbReference type="EMBL" id="UGTI01000001">
    <property type="protein sequence ID" value="SUB77817.1"/>
    <property type="molecule type" value="Genomic_DNA"/>
</dbReference>
<dbReference type="AlphaFoldDB" id="A0A379DII5"/>
<accession>A0A379DII5</accession>
<gene>
    <name evidence="1" type="ORF">NCTC13100_00960</name>
</gene>
<evidence type="ECO:0000313" key="1">
    <source>
        <dbReference type="EMBL" id="SUB77817.1"/>
    </source>
</evidence>
<proteinExistence type="predicted"/>
<dbReference type="Proteomes" id="UP000254263">
    <property type="component" value="Unassembled WGS sequence"/>
</dbReference>
<name>A0A379DII5_9PORP</name>
<evidence type="ECO:0000313" key="2">
    <source>
        <dbReference type="Proteomes" id="UP000254263"/>
    </source>
</evidence>
<reference evidence="1 2" key="1">
    <citation type="submission" date="2018-06" db="EMBL/GenBank/DDBJ databases">
        <authorList>
            <consortium name="Pathogen Informatics"/>
            <person name="Doyle S."/>
        </authorList>
    </citation>
    <scope>NUCLEOTIDE SEQUENCE [LARGE SCALE GENOMIC DNA]</scope>
    <source>
        <strain evidence="1 2">NCTC13100</strain>
    </source>
</reference>